<name>A0A2P2QLA7_RHIMU</name>
<organism evidence="1">
    <name type="scientific">Rhizophora mucronata</name>
    <name type="common">Asiatic mangrove</name>
    <dbReference type="NCBI Taxonomy" id="61149"/>
    <lineage>
        <taxon>Eukaryota</taxon>
        <taxon>Viridiplantae</taxon>
        <taxon>Streptophyta</taxon>
        <taxon>Embryophyta</taxon>
        <taxon>Tracheophyta</taxon>
        <taxon>Spermatophyta</taxon>
        <taxon>Magnoliopsida</taxon>
        <taxon>eudicotyledons</taxon>
        <taxon>Gunneridae</taxon>
        <taxon>Pentapetalae</taxon>
        <taxon>rosids</taxon>
        <taxon>fabids</taxon>
        <taxon>Malpighiales</taxon>
        <taxon>Rhizophoraceae</taxon>
        <taxon>Rhizophora</taxon>
    </lineage>
</organism>
<proteinExistence type="predicted"/>
<accession>A0A2P2QLA7</accession>
<evidence type="ECO:0000313" key="1">
    <source>
        <dbReference type="EMBL" id="MBX67751.1"/>
    </source>
</evidence>
<reference evidence="1" key="1">
    <citation type="submission" date="2018-02" db="EMBL/GenBank/DDBJ databases">
        <title>Rhizophora mucronata_Transcriptome.</title>
        <authorList>
            <person name="Meera S.P."/>
            <person name="Sreeshan A."/>
            <person name="Augustine A."/>
        </authorList>
    </citation>
    <scope>NUCLEOTIDE SEQUENCE</scope>
    <source>
        <tissue evidence="1">Leaf</tissue>
    </source>
</reference>
<dbReference type="AlphaFoldDB" id="A0A2P2QLA7"/>
<dbReference type="EMBL" id="GGEC01087267">
    <property type="protein sequence ID" value="MBX67751.1"/>
    <property type="molecule type" value="Transcribed_RNA"/>
</dbReference>
<protein>
    <submittedName>
        <fullName evidence="1">Uncharacterized protein</fullName>
    </submittedName>
</protein>
<sequence length="25" mass="3083">MEDYGIIILAFSRFVRKQKVKKQRK</sequence>